<feature type="domain" description="2EXR" evidence="2">
    <location>
        <begin position="252"/>
        <end position="362"/>
    </location>
</feature>
<evidence type="ECO:0000313" key="4">
    <source>
        <dbReference type="Proteomes" id="UP000178912"/>
    </source>
</evidence>
<protein>
    <recommendedName>
        <fullName evidence="2">2EXR domain-containing protein</fullName>
    </recommendedName>
</protein>
<dbReference type="EMBL" id="FJUX01000055">
    <property type="protein sequence ID" value="CZT02270.1"/>
    <property type="molecule type" value="Genomic_DNA"/>
</dbReference>
<dbReference type="Pfam" id="PF20150">
    <property type="entry name" value="2EXR"/>
    <property type="match status" value="1"/>
</dbReference>
<evidence type="ECO:0000313" key="3">
    <source>
        <dbReference type="EMBL" id="CZT02270.1"/>
    </source>
</evidence>
<dbReference type="AlphaFoldDB" id="A0A1E1KVU3"/>
<dbReference type="Proteomes" id="UP000178912">
    <property type="component" value="Unassembled WGS sequence"/>
</dbReference>
<name>A0A1E1KVU3_9HELO</name>
<keyword evidence="4" id="KW-1185">Reference proteome</keyword>
<evidence type="ECO:0000256" key="1">
    <source>
        <dbReference type="SAM" id="MobiDB-lite"/>
    </source>
</evidence>
<gene>
    <name evidence="3" type="ORF">RAG0_09506</name>
</gene>
<reference evidence="4" key="1">
    <citation type="submission" date="2016-03" db="EMBL/GenBank/DDBJ databases">
        <authorList>
            <person name="Guldener U."/>
        </authorList>
    </citation>
    <scope>NUCLEOTIDE SEQUENCE [LARGE SCALE GENOMIC DNA]</scope>
    <source>
        <strain evidence="4">04CH-RAC-A.6.1</strain>
    </source>
</reference>
<accession>A0A1E1KVU3</accession>
<dbReference type="OrthoDB" id="3542215at2759"/>
<feature type="region of interest" description="Disordered" evidence="1">
    <location>
        <begin position="79"/>
        <end position="99"/>
    </location>
</feature>
<sequence>MSFPDQKTEDRADEFALMTFSRIINGSYDSHSMPEIVEFKQYEESHHQDSGLLMDWEEEITSVPDFLFASLEVTAPMTSGGSFDDSHPSNNNSQIATPMDDPQIEYADSHSTMGRYEYVPNPSNSTAVRAEDSAPVPDYFHGPQFDMSRTIHVQNHALDRPIPQMVIPLPYLGYLGTNHEVLQLDSNIYGNEASAVDLNSHAKAASGLSHSIQDLSEDSRMISRLNTQYKESDSFQDDPVGWDVFSRGPETFHVFSELPLELRTMIFVEAANAGGFVSFKISKSLSICQESQLKRPLIKKWTRTQYKRMWLYHYKSITLESENRIMFVCKHAFAAFKLAKPNRLKWMLEGNAVRFNPSTDAIRITKESLYQIHHWHVNARKPGGWKKQFHGLLNVKHFYFSQSDRAFDINSSIVDHIDAVYKVEDDKRPTAEKRSENYMKKREDAQSFELRRMYRTQMSMKMFFKGFAVYLLRDKSVSVWIEDEHGVAHLQVKPPPKRAASAAT</sequence>
<organism evidence="3 4">
    <name type="scientific">Rhynchosporium agropyri</name>
    <dbReference type="NCBI Taxonomy" id="914238"/>
    <lineage>
        <taxon>Eukaryota</taxon>
        <taxon>Fungi</taxon>
        <taxon>Dikarya</taxon>
        <taxon>Ascomycota</taxon>
        <taxon>Pezizomycotina</taxon>
        <taxon>Leotiomycetes</taxon>
        <taxon>Helotiales</taxon>
        <taxon>Ploettnerulaceae</taxon>
        <taxon>Rhynchosporium</taxon>
    </lineage>
</organism>
<proteinExistence type="predicted"/>
<evidence type="ECO:0000259" key="2">
    <source>
        <dbReference type="Pfam" id="PF20150"/>
    </source>
</evidence>
<dbReference type="InterPro" id="IPR045518">
    <property type="entry name" value="2EXR"/>
</dbReference>